<dbReference type="Gene3D" id="2.60.40.720">
    <property type="match status" value="1"/>
</dbReference>
<evidence type="ECO:0000313" key="6">
    <source>
        <dbReference type="EMBL" id="GIY30531.1"/>
    </source>
</evidence>
<accession>A0AAV4SBL4</accession>
<feature type="domain" description="Runt" evidence="5">
    <location>
        <begin position="25"/>
        <end position="125"/>
    </location>
</feature>
<dbReference type="InterPro" id="IPR013524">
    <property type="entry name" value="Runt_dom"/>
</dbReference>
<dbReference type="GO" id="GO:0000981">
    <property type="term" value="F:DNA-binding transcription factor activity, RNA polymerase II-specific"/>
    <property type="evidence" value="ECO:0007669"/>
    <property type="project" value="TreeGrafter"/>
</dbReference>
<dbReference type="GO" id="GO:0005634">
    <property type="term" value="C:nucleus"/>
    <property type="evidence" value="ECO:0007669"/>
    <property type="project" value="UniProtKB-SubCell"/>
</dbReference>
<dbReference type="InterPro" id="IPR012346">
    <property type="entry name" value="p53/RUNT-type_TF_DNA-bd_sf"/>
</dbReference>
<dbReference type="InterPro" id="IPR008967">
    <property type="entry name" value="p53-like_TF_DNA-bd_sf"/>
</dbReference>
<keyword evidence="4" id="KW-0539">Nucleus</keyword>
<gene>
    <name evidence="6" type="primary">Runx1</name>
    <name evidence="6" type="ORF">CDAR_495541</name>
</gene>
<name>A0AAV4SBL4_9ARAC</name>
<organism evidence="6 7">
    <name type="scientific">Caerostris darwini</name>
    <dbReference type="NCBI Taxonomy" id="1538125"/>
    <lineage>
        <taxon>Eukaryota</taxon>
        <taxon>Metazoa</taxon>
        <taxon>Ecdysozoa</taxon>
        <taxon>Arthropoda</taxon>
        <taxon>Chelicerata</taxon>
        <taxon>Arachnida</taxon>
        <taxon>Araneae</taxon>
        <taxon>Araneomorphae</taxon>
        <taxon>Entelegynae</taxon>
        <taxon>Araneoidea</taxon>
        <taxon>Araneidae</taxon>
        <taxon>Caerostris</taxon>
    </lineage>
</organism>
<keyword evidence="7" id="KW-1185">Reference proteome</keyword>
<keyword evidence="2" id="KW-0805">Transcription regulation</keyword>
<comment type="caution">
    <text evidence="6">The sequence shown here is derived from an EMBL/GenBank/DDBJ whole genome shotgun (WGS) entry which is preliminary data.</text>
</comment>
<reference evidence="6 7" key="1">
    <citation type="submission" date="2021-06" db="EMBL/GenBank/DDBJ databases">
        <title>Caerostris darwini draft genome.</title>
        <authorList>
            <person name="Kono N."/>
            <person name="Arakawa K."/>
        </authorList>
    </citation>
    <scope>NUCLEOTIDE SEQUENCE [LARGE SCALE GENOMIC DNA]</scope>
</reference>
<dbReference type="PANTHER" id="PTHR11950">
    <property type="entry name" value="RUNT RELATED"/>
    <property type="match status" value="1"/>
</dbReference>
<protein>
    <submittedName>
        <fullName evidence="6">Runt-related transcription factor 1</fullName>
    </submittedName>
</protein>
<evidence type="ECO:0000256" key="2">
    <source>
        <dbReference type="ARBA" id="ARBA00023015"/>
    </source>
</evidence>
<dbReference type="InterPro" id="IPR000040">
    <property type="entry name" value="AML1_Runt"/>
</dbReference>
<dbReference type="PANTHER" id="PTHR11950:SF31">
    <property type="entry name" value="SEGMENTATION PROTEIN RUNT"/>
    <property type="match status" value="1"/>
</dbReference>
<dbReference type="AlphaFoldDB" id="A0AAV4SBL4"/>
<evidence type="ECO:0000256" key="3">
    <source>
        <dbReference type="ARBA" id="ARBA00023163"/>
    </source>
</evidence>
<dbReference type="GO" id="GO:0005524">
    <property type="term" value="F:ATP binding"/>
    <property type="evidence" value="ECO:0007669"/>
    <property type="project" value="InterPro"/>
</dbReference>
<evidence type="ECO:0000256" key="1">
    <source>
        <dbReference type="ARBA" id="ARBA00004123"/>
    </source>
</evidence>
<dbReference type="Proteomes" id="UP001054837">
    <property type="component" value="Unassembled WGS sequence"/>
</dbReference>
<dbReference type="PRINTS" id="PR00967">
    <property type="entry name" value="ONCOGENEAML1"/>
</dbReference>
<dbReference type="GO" id="GO:0000978">
    <property type="term" value="F:RNA polymerase II cis-regulatory region sequence-specific DNA binding"/>
    <property type="evidence" value="ECO:0007669"/>
    <property type="project" value="TreeGrafter"/>
</dbReference>
<proteinExistence type="predicted"/>
<dbReference type="PROSITE" id="PS51062">
    <property type="entry name" value="RUNT"/>
    <property type="match status" value="1"/>
</dbReference>
<evidence type="ECO:0000259" key="5">
    <source>
        <dbReference type="PROSITE" id="PS51062"/>
    </source>
</evidence>
<dbReference type="SUPFAM" id="SSF49417">
    <property type="entry name" value="p53-like transcription factors"/>
    <property type="match status" value="1"/>
</dbReference>
<sequence>MHLSAESGGSSRDAMADFFVPVERTLTEVLSEHPGELVKTGSPSVVCSALPTHWRSNKTLPVAFRVVSLGEIVDGTLVTIKAGNDENYCAELRNATAVMKNQVAKFNDLRFVGRSGRGKGNGKYY</sequence>
<dbReference type="EMBL" id="BPLQ01007511">
    <property type="protein sequence ID" value="GIY30531.1"/>
    <property type="molecule type" value="Genomic_DNA"/>
</dbReference>
<keyword evidence="3" id="KW-0804">Transcription</keyword>
<evidence type="ECO:0000256" key="4">
    <source>
        <dbReference type="ARBA" id="ARBA00023242"/>
    </source>
</evidence>
<dbReference type="Pfam" id="PF00853">
    <property type="entry name" value="Runt"/>
    <property type="match status" value="1"/>
</dbReference>
<evidence type="ECO:0000313" key="7">
    <source>
        <dbReference type="Proteomes" id="UP001054837"/>
    </source>
</evidence>
<comment type="subcellular location">
    <subcellularLocation>
        <location evidence="1">Nucleus</location>
    </subcellularLocation>
</comment>